<evidence type="ECO:0000256" key="7">
    <source>
        <dbReference type="ARBA" id="ARBA00023125"/>
    </source>
</evidence>
<feature type="compositionally biased region" description="Basic residues" evidence="14">
    <location>
        <begin position="188"/>
        <end position="203"/>
    </location>
</feature>
<dbReference type="InterPro" id="IPR011011">
    <property type="entry name" value="Znf_FYVE_PHD"/>
</dbReference>
<keyword evidence="6" id="KW-0805">Transcription regulation</keyword>
<keyword evidence="3" id="KW-0479">Metal-binding</keyword>
<dbReference type="FunFam" id="3.30.40.10:FF:000138">
    <property type="entry name" value="CXXC-type zinc finger protein 1"/>
    <property type="match status" value="1"/>
</dbReference>
<dbReference type="InterPro" id="IPR019787">
    <property type="entry name" value="Znf_PHD-finger"/>
</dbReference>
<gene>
    <name evidence="17" type="ORF">LSH36_751g01049</name>
</gene>
<dbReference type="PROSITE" id="PS50016">
    <property type="entry name" value="ZF_PHD_2"/>
    <property type="match status" value="1"/>
</dbReference>
<evidence type="ECO:0000256" key="11">
    <source>
        <dbReference type="ARBA" id="ARBA00081451"/>
    </source>
</evidence>
<organism evidence="17 18">
    <name type="scientific">Paralvinella palmiformis</name>
    <dbReference type="NCBI Taxonomy" id="53620"/>
    <lineage>
        <taxon>Eukaryota</taxon>
        <taxon>Metazoa</taxon>
        <taxon>Spiralia</taxon>
        <taxon>Lophotrochozoa</taxon>
        <taxon>Annelida</taxon>
        <taxon>Polychaeta</taxon>
        <taxon>Sedentaria</taxon>
        <taxon>Canalipalpata</taxon>
        <taxon>Terebellida</taxon>
        <taxon>Terebelliformia</taxon>
        <taxon>Alvinellidae</taxon>
        <taxon>Paralvinella</taxon>
    </lineage>
</organism>
<comment type="caution">
    <text evidence="17">The sequence shown here is derived from an EMBL/GenBank/DDBJ whole genome shotgun (WGS) entry which is preliminary data.</text>
</comment>
<feature type="domain" description="PHD-type" evidence="15">
    <location>
        <begin position="115"/>
        <end position="165"/>
    </location>
</feature>
<evidence type="ECO:0000259" key="15">
    <source>
        <dbReference type="PROSITE" id="PS50016"/>
    </source>
</evidence>
<evidence type="ECO:0000256" key="13">
    <source>
        <dbReference type="SAM" id="Coils"/>
    </source>
</evidence>
<keyword evidence="5" id="KW-0862">Zinc</keyword>
<feature type="compositionally biased region" description="Basic residues" evidence="14">
    <location>
        <begin position="462"/>
        <end position="486"/>
    </location>
</feature>
<dbReference type="InterPro" id="IPR002857">
    <property type="entry name" value="Znf_CXXC"/>
</dbReference>
<accession>A0AAD9J1Q8</accession>
<keyword evidence="13" id="KW-0175">Coiled coil</keyword>
<dbReference type="AlphaFoldDB" id="A0AAD9J1Q8"/>
<evidence type="ECO:0000313" key="18">
    <source>
        <dbReference type="Proteomes" id="UP001208570"/>
    </source>
</evidence>
<keyword evidence="4 12" id="KW-0863">Zinc-finger</keyword>
<evidence type="ECO:0000256" key="6">
    <source>
        <dbReference type="ARBA" id="ARBA00023015"/>
    </source>
</evidence>
<evidence type="ECO:0000256" key="9">
    <source>
        <dbReference type="ARBA" id="ARBA00023242"/>
    </source>
</evidence>
<keyword evidence="18" id="KW-1185">Reference proteome</keyword>
<evidence type="ECO:0000256" key="10">
    <source>
        <dbReference type="ARBA" id="ARBA00023828"/>
    </source>
</evidence>
<feature type="region of interest" description="Disordered" evidence="14">
    <location>
        <begin position="175"/>
        <end position="232"/>
    </location>
</feature>
<comment type="subcellular location">
    <subcellularLocation>
        <location evidence="1">Nucleus</location>
    </subcellularLocation>
</comment>
<feature type="compositionally biased region" description="Basic and acidic residues" evidence="14">
    <location>
        <begin position="258"/>
        <end position="287"/>
    </location>
</feature>
<dbReference type="GO" id="GO:0008270">
    <property type="term" value="F:zinc ion binding"/>
    <property type="evidence" value="ECO:0007669"/>
    <property type="project" value="UniProtKB-KW"/>
</dbReference>
<evidence type="ECO:0000256" key="5">
    <source>
        <dbReference type="ARBA" id="ARBA00022833"/>
    </source>
</evidence>
<keyword evidence="9" id="KW-0539">Nucleus</keyword>
<proteinExistence type="predicted"/>
<dbReference type="PROSITE" id="PS51058">
    <property type="entry name" value="ZF_CXXC"/>
    <property type="match status" value="1"/>
</dbReference>
<evidence type="ECO:0000259" key="16">
    <source>
        <dbReference type="PROSITE" id="PS51058"/>
    </source>
</evidence>
<keyword evidence="2" id="KW-0597">Phosphoprotein</keyword>
<dbReference type="Pfam" id="PF00628">
    <property type="entry name" value="PHD"/>
    <property type="match status" value="1"/>
</dbReference>
<feature type="compositionally biased region" description="Basic and acidic residues" evidence="14">
    <location>
        <begin position="217"/>
        <end position="232"/>
    </location>
</feature>
<keyword evidence="7" id="KW-0238">DNA-binding</keyword>
<feature type="domain" description="CXXC-type" evidence="16">
    <location>
        <begin position="354"/>
        <end position="403"/>
    </location>
</feature>
<feature type="compositionally biased region" description="Basic residues" evidence="14">
    <location>
        <begin position="438"/>
        <end position="448"/>
    </location>
</feature>
<dbReference type="GO" id="GO:0003677">
    <property type="term" value="F:DNA binding"/>
    <property type="evidence" value="ECO:0007669"/>
    <property type="project" value="UniProtKB-KW"/>
</dbReference>
<evidence type="ECO:0000256" key="8">
    <source>
        <dbReference type="ARBA" id="ARBA00023163"/>
    </source>
</evidence>
<evidence type="ECO:0000256" key="2">
    <source>
        <dbReference type="ARBA" id="ARBA00022553"/>
    </source>
</evidence>
<sequence>MRPLSQQFINWVHHPAEALNPPSTSYCSSHANFIACICIIIWVKIYPGNHYGDSPVFNHSKLSPFCVVFPEWPRTAFLQLQQEDIANKFLLPERKVKVNQLLKKMDSPRGGSGEEVYCICRSSDCSTFMIGCDKCNEWYHGECINLTQEEANHIKHFYCHLCRAKDPFLKIKYKHKKKDRDHEGSHSKDRKHHHGDKHRSSDKHHHDFDRIRKHKERSKERSHMDKVKQKSLIERAREKMLLEEIKIKPDLPEERKEIKEVKETREPTEQKETKERKELKEVKETKEAPPSSLSAPPPPPPPVAQPVPPPPVAQSVPPPPMPPPSTPPTPPTHVPSKSHDVHVSTQSMPSHPPPVIRKSSRRCGECVACHRKEDCGRCDFCKDMKKFGGPNKIRQKCRLRQCLNFGTKMKAHKVQDMEFIKNRVESDDNDPDFVASSHVKHTTPKRQKTQTDHGTPSVRSGKDKKRTNKKEKKVKKTSGTHSRNKRKMEEDFEEMLDDEQVPRQCMGPGCIEPAREGSKYCSDECGMKLATQRIFEILPSRIQQWQTTPCIAEENNKVSLERIRNEQLQARQNLVELDMKHKQLDALIEKGKNATALQDQENIDDDESELSIHCVTCGHEIGQKTALRHMERCFARFESQTSFGSIYKTRIDLGPMFCDYYNPQAKTYCKRLKVLCPEHSREPKTSPEEVCGCPLSTNVFQYTGEFCPLPKRKCNKHYCWEKLRRAEIDMEKIRQWMKLDDLFEQERYIRTAMSSRAGVLSLMLHQTIDHDPLRAMKAVKA</sequence>
<evidence type="ECO:0000256" key="14">
    <source>
        <dbReference type="SAM" id="MobiDB-lite"/>
    </source>
</evidence>
<dbReference type="Pfam" id="PF02008">
    <property type="entry name" value="zf-CXXC"/>
    <property type="match status" value="1"/>
</dbReference>
<evidence type="ECO:0000313" key="17">
    <source>
        <dbReference type="EMBL" id="KAK2144497.1"/>
    </source>
</evidence>
<feature type="region of interest" description="Disordered" evidence="14">
    <location>
        <begin position="258"/>
        <end position="361"/>
    </location>
</feature>
<dbReference type="Gene3D" id="2.60.120.650">
    <property type="entry name" value="Cupin"/>
    <property type="match status" value="1"/>
</dbReference>
<dbReference type="InterPro" id="IPR019786">
    <property type="entry name" value="Zinc_finger_PHD-type_CS"/>
</dbReference>
<evidence type="ECO:0000256" key="12">
    <source>
        <dbReference type="PROSITE-ProRule" id="PRU00509"/>
    </source>
</evidence>
<dbReference type="PROSITE" id="PS01359">
    <property type="entry name" value="ZF_PHD_1"/>
    <property type="match status" value="1"/>
</dbReference>
<dbReference type="PANTHER" id="PTHR46174">
    <property type="entry name" value="CXXC-TYPE ZINC FINGER PROTEIN 1"/>
    <property type="match status" value="1"/>
</dbReference>
<feature type="compositionally biased region" description="Pro residues" evidence="14">
    <location>
        <begin position="295"/>
        <end position="333"/>
    </location>
</feature>
<keyword evidence="8" id="KW-0804">Transcription</keyword>
<dbReference type="SMART" id="SM00249">
    <property type="entry name" value="PHD"/>
    <property type="match status" value="1"/>
</dbReference>
<dbReference type="Proteomes" id="UP001208570">
    <property type="component" value="Unassembled WGS sequence"/>
</dbReference>
<dbReference type="GO" id="GO:0048188">
    <property type="term" value="C:Set1C/COMPASS complex"/>
    <property type="evidence" value="ECO:0007669"/>
    <property type="project" value="InterPro"/>
</dbReference>
<name>A0AAD9J1Q8_9ANNE</name>
<dbReference type="PANTHER" id="PTHR46174:SF1">
    <property type="entry name" value="CXXC-TYPE ZINC FINGER PROTEIN 1"/>
    <property type="match status" value="1"/>
</dbReference>
<dbReference type="InterPro" id="IPR022056">
    <property type="entry name" value="CpG-bd_C"/>
</dbReference>
<dbReference type="SUPFAM" id="SSF57903">
    <property type="entry name" value="FYVE/PHD zinc finger"/>
    <property type="match status" value="1"/>
</dbReference>
<dbReference type="CDD" id="cd15553">
    <property type="entry name" value="PHD_Cfp1"/>
    <property type="match status" value="1"/>
</dbReference>
<protein>
    <recommendedName>
        <fullName evidence="10">CXXC-type zinc finger protein 1</fullName>
    </recommendedName>
    <alternativeName>
        <fullName evidence="11">PHD finger and CXXC domain-containing protein 1</fullName>
    </alternativeName>
</protein>
<evidence type="ECO:0000256" key="1">
    <source>
        <dbReference type="ARBA" id="ARBA00004123"/>
    </source>
</evidence>
<feature type="region of interest" description="Disordered" evidence="14">
    <location>
        <begin position="425"/>
        <end position="489"/>
    </location>
</feature>
<evidence type="ECO:0000256" key="3">
    <source>
        <dbReference type="ARBA" id="ARBA00022723"/>
    </source>
</evidence>
<evidence type="ECO:0000256" key="4">
    <source>
        <dbReference type="ARBA" id="ARBA00022771"/>
    </source>
</evidence>
<reference evidence="17" key="1">
    <citation type="journal article" date="2023" name="Mol. Biol. Evol.">
        <title>Third-Generation Sequencing Reveals the Adaptive Role of the Epigenome in Three Deep-Sea Polychaetes.</title>
        <authorList>
            <person name="Perez M."/>
            <person name="Aroh O."/>
            <person name="Sun Y."/>
            <person name="Lan Y."/>
            <person name="Juniper S.K."/>
            <person name="Young C.R."/>
            <person name="Angers B."/>
            <person name="Qian P.Y."/>
        </authorList>
    </citation>
    <scope>NUCLEOTIDE SEQUENCE</scope>
    <source>
        <strain evidence="17">P08H-3</strain>
    </source>
</reference>
<dbReference type="InterPro" id="IPR037869">
    <property type="entry name" value="Spp1/CFP1"/>
</dbReference>
<feature type="coiled-coil region" evidence="13">
    <location>
        <begin position="551"/>
        <end position="580"/>
    </location>
</feature>
<dbReference type="Pfam" id="PF12269">
    <property type="entry name" value="CpG_bind_C"/>
    <property type="match status" value="1"/>
</dbReference>
<dbReference type="EMBL" id="JAODUP010000751">
    <property type="protein sequence ID" value="KAK2144497.1"/>
    <property type="molecule type" value="Genomic_DNA"/>
</dbReference>
<dbReference type="GO" id="GO:0045893">
    <property type="term" value="P:positive regulation of DNA-templated transcription"/>
    <property type="evidence" value="ECO:0007669"/>
    <property type="project" value="TreeGrafter"/>
</dbReference>
<dbReference type="InterPro" id="IPR001965">
    <property type="entry name" value="Znf_PHD"/>
</dbReference>